<dbReference type="Proteomes" id="UP000284548">
    <property type="component" value="Unassembled WGS sequence"/>
</dbReference>
<dbReference type="RefSeq" id="WP_118253245.1">
    <property type="nucleotide sequence ID" value="NZ_QRKB01000001.1"/>
</dbReference>
<comment type="caution">
    <text evidence="1">The sequence shown here is derived from an EMBL/GenBank/DDBJ whole genome shotgun (WGS) entry which is preliminary data.</text>
</comment>
<evidence type="ECO:0000313" key="2">
    <source>
        <dbReference type="Proteomes" id="UP000284548"/>
    </source>
</evidence>
<protein>
    <submittedName>
        <fullName evidence="1">Uncharacterized protein</fullName>
    </submittedName>
</protein>
<name>A0A3R6GYI8_9BACT</name>
<reference evidence="1 2" key="1">
    <citation type="submission" date="2018-08" db="EMBL/GenBank/DDBJ databases">
        <title>A genome reference for cultivated species of the human gut microbiota.</title>
        <authorList>
            <person name="Zou Y."/>
            <person name="Xue W."/>
            <person name="Luo G."/>
        </authorList>
    </citation>
    <scope>NUCLEOTIDE SEQUENCE [LARGE SCALE GENOMIC DNA]</scope>
    <source>
        <strain evidence="1 2">AM16-54</strain>
    </source>
</reference>
<gene>
    <name evidence="1" type="ORF">DW192_01110</name>
</gene>
<organism evidence="1 2">
    <name type="scientific">Segatella copri</name>
    <dbReference type="NCBI Taxonomy" id="165179"/>
    <lineage>
        <taxon>Bacteria</taxon>
        <taxon>Pseudomonadati</taxon>
        <taxon>Bacteroidota</taxon>
        <taxon>Bacteroidia</taxon>
        <taxon>Bacteroidales</taxon>
        <taxon>Prevotellaceae</taxon>
        <taxon>Segatella</taxon>
    </lineage>
</organism>
<dbReference type="EMBL" id="QRKB01000001">
    <property type="protein sequence ID" value="RHH85360.1"/>
    <property type="molecule type" value="Genomic_DNA"/>
</dbReference>
<evidence type="ECO:0000313" key="1">
    <source>
        <dbReference type="EMBL" id="RHH85360.1"/>
    </source>
</evidence>
<proteinExistence type="predicted"/>
<accession>A0A3R6GYI8</accession>
<sequence>MFQGLRPNSIFYVLDKGENPSLKIGQVVSVSNPQPKFPTYTPGQFNPQPMETTVDVVVKLPNEQMEFKQLPSNMQIANSENLVVSGSREAMDAEVEAMYRHSKEIVESEPYHKKVMEECAKMRAVLNPQIAKDRQQEEDINNLKSEVSGMKGTLTDIKSMLSVALEKVNTKK</sequence>
<dbReference type="AlphaFoldDB" id="A0A3R6GYI8"/>